<keyword evidence="6" id="KW-0732">Signal</keyword>
<evidence type="ECO:0000313" key="8">
    <source>
        <dbReference type="EMBL" id="KAK0327445.1"/>
    </source>
</evidence>
<keyword evidence="2" id="KW-0812">Transmembrane</keyword>
<evidence type="ECO:0000259" key="7">
    <source>
        <dbReference type="Pfam" id="PF04991"/>
    </source>
</evidence>
<keyword evidence="8" id="KW-0328">Glycosyltransferase</keyword>
<sequence>MRLRFGALAYSFVFFLRTAASTHGRFATRDAPFDQVREIPERSHQDADEDEPEKYFHESTFSMHYDGRFADKQLNYNERRSSLTALMQTYVSTMNDIGAETWIMHGSLLGWYWSRKTLPWDLDIDVMVSEQSIHHLANYYNMTVHTFSLSDRNTEDGENRSSSYMLEINPHYTNSTLDSVNKIDARWIDTSTGLFIDITTLRRNSTAQALGCPDAMMVKDTHHYNYDDIFPLRQSTFEGYPVQIPYAYAELLMEEYGAKALSEVYFQNHRFDPGRGEWMALRYAEFVRLRDEGVVFDAKFWDAGAICKDFGTCGNYRNPVDSVSLPASSGERDGDEDENETAVHSQQATAEHNKPSSGAQTEDSVLSSRLLEQRRRASQRWQA</sequence>
<dbReference type="GO" id="GO:0016020">
    <property type="term" value="C:membrane"/>
    <property type="evidence" value="ECO:0007669"/>
    <property type="project" value="UniProtKB-SubCell"/>
</dbReference>
<dbReference type="InterPro" id="IPR007074">
    <property type="entry name" value="LicD/FKTN/FKRP_NTP_transf"/>
</dbReference>
<evidence type="ECO:0000313" key="9">
    <source>
        <dbReference type="Proteomes" id="UP001168146"/>
    </source>
</evidence>
<organism evidence="8 9">
    <name type="scientific">Friedmanniomyces endolithicus</name>
    <dbReference type="NCBI Taxonomy" id="329885"/>
    <lineage>
        <taxon>Eukaryota</taxon>
        <taxon>Fungi</taxon>
        <taxon>Dikarya</taxon>
        <taxon>Ascomycota</taxon>
        <taxon>Pezizomycotina</taxon>
        <taxon>Dothideomycetes</taxon>
        <taxon>Dothideomycetidae</taxon>
        <taxon>Mycosphaerellales</taxon>
        <taxon>Teratosphaeriaceae</taxon>
        <taxon>Friedmanniomyces</taxon>
    </lineage>
</organism>
<evidence type="ECO:0000256" key="2">
    <source>
        <dbReference type="ARBA" id="ARBA00022692"/>
    </source>
</evidence>
<proteinExistence type="predicted"/>
<name>A0AAN6G000_9PEZI</name>
<keyword evidence="4" id="KW-0472">Membrane</keyword>
<dbReference type="PANTHER" id="PTHR15407">
    <property type="entry name" value="FUKUTIN-RELATED"/>
    <property type="match status" value="1"/>
</dbReference>
<gene>
    <name evidence="8" type="primary">MNN4_1</name>
    <name evidence="8" type="ORF">LTR82_000960</name>
</gene>
<evidence type="ECO:0000256" key="3">
    <source>
        <dbReference type="ARBA" id="ARBA00022989"/>
    </source>
</evidence>
<reference evidence="8" key="1">
    <citation type="submission" date="2021-12" db="EMBL/GenBank/DDBJ databases">
        <title>Black yeast isolated from Biological Soil Crust.</title>
        <authorList>
            <person name="Kurbessoian T."/>
        </authorList>
    </citation>
    <scope>NUCLEOTIDE SEQUENCE</scope>
    <source>
        <strain evidence="8">CCFEE 5208</strain>
    </source>
</reference>
<evidence type="ECO:0000256" key="4">
    <source>
        <dbReference type="ARBA" id="ARBA00023136"/>
    </source>
</evidence>
<dbReference type="PANTHER" id="PTHR15407:SF32">
    <property type="entry name" value="PROTEIN (MNN4), PUTATIVE (AFU_ORTHOLOGUE AFUA_1G03790)-RELATED"/>
    <property type="match status" value="1"/>
</dbReference>
<feature type="domain" description="LicD/FKTN/FKRP nucleotidyltransferase" evidence="7">
    <location>
        <begin position="211"/>
        <end position="257"/>
    </location>
</feature>
<dbReference type="GO" id="GO:0009100">
    <property type="term" value="P:glycoprotein metabolic process"/>
    <property type="evidence" value="ECO:0007669"/>
    <property type="project" value="UniProtKB-ARBA"/>
</dbReference>
<dbReference type="Pfam" id="PF04991">
    <property type="entry name" value="LicD"/>
    <property type="match status" value="2"/>
</dbReference>
<evidence type="ECO:0000256" key="5">
    <source>
        <dbReference type="SAM" id="MobiDB-lite"/>
    </source>
</evidence>
<keyword evidence="3" id="KW-1133">Transmembrane helix</keyword>
<keyword evidence="8" id="KW-0808">Transferase</keyword>
<feature type="domain" description="LicD/FKTN/FKRP nucleotidyltransferase" evidence="7">
    <location>
        <begin position="100"/>
        <end position="203"/>
    </location>
</feature>
<dbReference type="InterPro" id="IPR009644">
    <property type="entry name" value="FKTN/MNN4/W02B3.4-1"/>
</dbReference>
<protein>
    <submittedName>
        <fullName evidence="8">Mannosyltransferase</fullName>
    </submittedName>
</protein>
<comment type="caution">
    <text evidence="8">The sequence shown here is derived from an EMBL/GenBank/DDBJ whole genome shotgun (WGS) entry which is preliminary data.</text>
</comment>
<feature type="chain" id="PRO_5042907304" evidence="6">
    <location>
        <begin position="22"/>
        <end position="383"/>
    </location>
</feature>
<dbReference type="EMBL" id="JASUXU010000002">
    <property type="protein sequence ID" value="KAK0327445.1"/>
    <property type="molecule type" value="Genomic_DNA"/>
</dbReference>
<evidence type="ECO:0000256" key="6">
    <source>
        <dbReference type="SAM" id="SignalP"/>
    </source>
</evidence>
<feature type="compositionally biased region" description="Polar residues" evidence="5">
    <location>
        <begin position="342"/>
        <end position="367"/>
    </location>
</feature>
<dbReference type="AlphaFoldDB" id="A0AAN6G000"/>
<dbReference type="Proteomes" id="UP001168146">
    <property type="component" value="Unassembled WGS sequence"/>
</dbReference>
<feature type="region of interest" description="Disordered" evidence="5">
    <location>
        <begin position="324"/>
        <end position="369"/>
    </location>
</feature>
<feature type="signal peptide" evidence="6">
    <location>
        <begin position="1"/>
        <end position="21"/>
    </location>
</feature>
<evidence type="ECO:0000256" key="1">
    <source>
        <dbReference type="ARBA" id="ARBA00004167"/>
    </source>
</evidence>
<accession>A0AAN6G000</accession>
<dbReference type="GO" id="GO:0016757">
    <property type="term" value="F:glycosyltransferase activity"/>
    <property type="evidence" value="ECO:0007669"/>
    <property type="project" value="UniProtKB-KW"/>
</dbReference>
<comment type="subcellular location">
    <subcellularLocation>
        <location evidence="1">Membrane</location>
        <topology evidence="1">Single-pass membrane protein</topology>
    </subcellularLocation>
</comment>